<dbReference type="Pfam" id="PF04801">
    <property type="entry name" value="RPC5"/>
    <property type="match status" value="2"/>
</dbReference>
<dbReference type="Proteomes" id="UP001271007">
    <property type="component" value="Unassembled WGS sequence"/>
</dbReference>
<dbReference type="PANTHER" id="PTHR12069:SF0">
    <property type="entry name" value="DNA-DIRECTED RNA POLYMERASE III SUBUNIT RPC5"/>
    <property type="match status" value="1"/>
</dbReference>
<dbReference type="AlphaFoldDB" id="A0AAJ0DG97"/>
<dbReference type="GO" id="GO:0042797">
    <property type="term" value="P:tRNA transcription by RNA polymerase III"/>
    <property type="evidence" value="ECO:0007669"/>
    <property type="project" value="TreeGrafter"/>
</dbReference>
<dbReference type="PANTHER" id="PTHR12069">
    <property type="entry name" value="DNA-DIRECTED RNA POLYMERASES III 80 KDA POLYPEPTIDE RNA POLYMERASE III SUBUNIT 5"/>
    <property type="match status" value="1"/>
</dbReference>
<keyword evidence="3" id="KW-1185">Reference proteome</keyword>
<feature type="compositionally biased region" description="Polar residues" evidence="1">
    <location>
        <begin position="363"/>
        <end position="374"/>
    </location>
</feature>
<dbReference type="InterPro" id="IPR006886">
    <property type="entry name" value="RNA_pol_III_Rpc5"/>
</dbReference>
<feature type="compositionally biased region" description="Low complexity" evidence="1">
    <location>
        <begin position="116"/>
        <end position="125"/>
    </location>
</feature>
<comment type="caution">
    <text evidence="2">The sequence shown here is derived from an EMBL/GenBank/DDBJ whole genome shotgun (WGS) entry which is preliminary data.</text>
</comment>
<accession>A0AAJ0DG97</accession>
<proteinExistence type="predicted"/>
<dbReference type="EMBL" id="JAWDJX010000037">
    <property type="protein sequence ID" value="KAK3049746.1"/>
    <property type="molecule type" value="Genomic_DNA"/>
</dbReference>
<evidence type="ECO:0000313" key="2">
    <source>
        <dbReference type="EMBL" id="KAK3049746.1"/>
    </source>
</evidence>
<dbReference type="GO" id="GO:0005666">
    <property type="term" value="C:RNA polymerase III complex"/>
    <property type="evidence" value="ECO:0007669"/>
    <property type="project" value="TreeGrafter"/>
</dbReference>
<feature type="region of interest" description="Disordered" evidence="1">
    <location>
        <begin position="108"/>
        <end position="132"/>
    </location>
</feature>
<sequence>MADTDDPITASYSIYLTPPPHPTTSQIYLLQYPNRSRTQPYNSRTGVPPSHIRIKPKSGYLEMDTPMHTTHKFNRYQALKWGDAVKEAAGPDSRIGQEGGVTYGVAAGLPTKPPARRGAATATGAAKDEAEREMGIQGDMDDFEIALLDGKVMSTQTLGGQIIAHESEGEEGKPRYFIGAFRGSELHLSQVTGTAQMRPVFHHVDAEGARERALKGGVYAHPGAAGDDAGAAETKAPPEKSRVVHQTYKSGGLANPRGELEEQVSAMKAALQLASEEGWTGLEFVDEDEEAAYRVWGERMFVRDVEGAVSDDKRSRTSDPVFDGEQFRKVLQQQREHCYQCQCLQHPAVPDSLERPMRPTGNVVATTESGHGHD</sequence>
<reference evidence="2" key="1">
    <citation type="submission" date="2023-04" db="EMBL/GenBank/DDBJ databases">
        <title>Black Yeasts Isolated from many extreme environments.</title>
        <authorList>
            <person name="Coleine C."/>
            <person name="Stajich J.E."/>
            <person name="Selbmann L."/>
        </authorList>
    </citation>
    <scope>NUCLEOTIDE SEQUENCE</scope>
    <source>
        <strain evidence="2">CCFEE 5312</strain>
    </source>
</reference>
<name>A0AAJ0DG97_9PEZI</name>
<feature type="region of interest" description="Disordered" evidence="1">
    <location>
        <begin position="352"/>
        <end position="374"/>
    </location>
</feature>
<evidence type="ECO:0000256" key="1">
    <source>
        <dbReference type="SAM" id="MobiDB-lite"/>
    </source>
</evidence>
<protein>
    <submittedName>
        <fullName evidence="2">Uncharacterized protein</fullName>
    </submittedName>
</protein>
<evidence type="ECO:0000313" key="3">
    <source>
        <dbReference type="Proteomes" id="UP001271007"/>
    </source>
</evidence>
<organism evidence="2 3">
    <name type="scientific">Extremus antarcticus</name>
    <dbReference type="NCBI Taxonomy" id="702011"/>
    <lineage>
        <taxon>Eukaryota</taxon>
        <taxon>Fungi</taxon>
        <taxon>Dikarya</taxon>
        <taxon>Ascomycota</taxon>
        <taxon>Pezizomycotina</taxon>
        <taxon>Dothideomycetes</taxon>
        <taxon>Dothideomycetidae</taxon>
        <taxon>Mycosphaerellales</taxon>
        <taxon>Extremaceae</taxon>
        <taxon>Extremus</taxon>
    </lineage>
</organism>
<gene>
    <name evidence="2" type="ORF">LTR09_008922</name>
</gene>